<dbReference type="EMBL" id="ADMG01000032">
    <property type="protein sequence ID" value="EKB31019.1"/>
    <property type="molecule type" value="Genomic_DNA"/>
</dbReference>
<dbReference type="HOGENOM" id="CLU_3206142_0_0_4"/>
<feature type="signal peptide" evidence="1">
    <location>
        <begin position="1"/>
        <end position="20"/>
    </location>
</feature>
<evidence type="ECO:0000256" key="1">
    <source>
        <dbReference type="SAM" id="SignalP"/>
    </source>
</evidence>
<dbReference type="Gene3D" id="3.50.50.60">
    <property type="entry name" value="FAD/NAD(P)-binding domain"/>
    <property type="match status" value="1"/>
</dbReference>
<evidence type="ECO:0008006" key="4">
    <source>
        <dbReference type="Google" id="ProtNLM"/>
    </source>
</evidence>
<feature type="chain" id="PRO_5003846802" description="FAD-dependent oxidoreductase 2 FAD binding domain-containing protein" evidence="1">
    <location>
        <begin position="21"/>
        <end position="45"/>
    </location>
</feature>
<dbReference type="AlphaFoldDB" id="K1KH05"/>
<accession>K1KH05</accession>
<organism evidence="2 3">
    <name type="scientific">Sutterella wadsworthensis 2_1_59BFAA</name>
    <dbReference type="NCBI Taxonomy" id="742823"/>
    <lineage>
        <taxon>Bacteria</taxon>
        <taxon>Pseudomonadati</taxon>
        <taxon>Pseudomonadota</taxon>
        <taxon>Betaproteobacteria</taxon>
        <taxon>Burkholderiales</taxon>
        <taxon>Sutterellaceae</taxon>
        <taxon>Sutterella</taxon>
    </lineage>
</organism>
<name>K1KH05_9BURK</name>
<dbReference type="RefSeq" id="WP_005435464.1">
    <property type="nucleotide sequence ID" value="NZ_JH815516.1"/>
</dbReference>
<dbReference type="InterPro" id="IPR036188">
    <property type="entry name" value="FAD/NAD-bd_sf"/>
</dbReference>
<reference evidence="2 3" key="1">
    <citation type="submission" date="2012-05" db="EMBL/GenBank/DDBJ databases">
        <title>The Genome Sequence of Sutterella wadsworthensis 2_1_59BFAA.</title>
        <authorList>
            <consortium name="The Broad Institute Genome Sequencing Platform"/>
            <person name="Earl A."/>
            <person name="Ward D."/>
            <person name="Feldgarden M."/>
            <person name="Gevers D."/>
            <person name="Daigneault M."/>
            <person name="Strauss J."/>
            <person name="Allen-Vercoe E."/>
            <person name="Walker B."/>
            <person name="Young S.K."/>
            <person name="Zeng Q."/>
            <person name="Gargeya S."/>
            <person name="Fitzgerald M."/>
            <person name="Haas B."/>
            <person name="Abouelleil A."/>
            <person name="Alvarado L."/>
            <person name="Arachchi H.M."/>
            <person name="Berlin A.M."/>
            <person name="Chapman S.B."/>
            <person name="Goldberg J."/>
            <person name="Griggs A."/>
            <person name="Gujja S."/>
            <person name="Hansen M."/>
            <person name="Howarth C."/>
            <person name="Imamovic A."/>
            <person name="Larimer J."/>
            <person name="McCowen C."/>
            <person name="Montmayeur A."/>
            <person name="Murphy C."/>
            <person name="Neiman D."/>
            <person name="Pearson M."/>
            <person name="Priest M."/>
            <person name="Roberts A."/>
            <person name="Saif S."/>
            <person name="Shea T."/>
            <person name="Sisk P."/>
            <person name="Sykes S."/>
            <person name="Wortman J."/>
            <person name="Nusbaum C."/>
            <person name="Birren B."/>
        </authorList>
    </citation>
    <scope>NUCLEOTIDE SEQUENCE [LARGE SCALE GENOMIC DNA]</scope>
    <source>
        <strain evidence="2 3">2_1_59BFAA</strain>
    </source>
</reference>
<protein>
    <recommendedName>
        <fullName evidence="4">FAD-dependent oxidoreductase 2 FAD binding domain-containing protein</fullName>
    </recommendedName>
</protein>
<proteinExistence type="predicted"/>
<keyword evidence="1" id="KW-0732">Signal</keyword>
<dbReference type="SUPFAM" id="SSF51905">
    <property type="entry name" value="FAD/NAD(P)-binding domain"/>
    <property type="match status" value="1"/>
</dbReference>
<comment type="caution">
    <text evidence="2">The sequence shown here is derived from an EMBL/GenBank/DDBJ whole genome shotgun (WGS) entry which is preliminary data.</text>
</comment>
<keyword evidence="3" id="KW-1185">Reference proteome</keyword>
<dbReference type="Proteomes" id="UP000005835">
    <property type="component" value="Unassembled WGS sequence"/>
</dbReference>
<dbReference type="STRING" id="742823.HMPREF9465_01402"/>
<dbReference type="PATRIC" id="fig|742823.3.peg.1390"/>
<sequence length="45" mass="4379">MKKTAVALLSALATSPLVCAETVEADLVVVGSGHAGLAAALQATE</sequence>
<gene>
    <name evidence="2" type="ORF">HMPREF9465_01402</name>
</gene>
<evidence type="ECO:0000313" key="2">
    <source>
        <dbReference type="EMBL" id="EKB31019.1"/>
    </source>
</evidence>
<evidence type="ECO:0000313" key="3">
    <source>
        <dbReference type="Proteomes" id="UP000005835"/>
    </source>
</evidence>